<protein>
    <submittedName>
        <fullName evidence="2">Uncharacterized protein</fullName>
    </submittedName>
</protein>
<dbReference type="AlphaFoldDB" id="A0A1Y5I7P3"/>
<dbReference type="EMBL" id="KZ155835">
    <property type="protein sequence ID" value="OUS43055.1"/>
    <property type="molecule type" value="Genomic_DNA"/>
</dbReference>
<organism evidence="2">
    <name type="scientific">Ostreococcus tauri</name>
    <name type="common">Marine green alga</name>
    <dbReference type="NCBI Taxonomy" id="70448"/>
    <lineage>
        <taxon>Eukaryota</taxon>
        <taxon>Viridiplantae</taxon>
        <taxon>Chlorophyta</taxon>
        <taxon>Mamiellophyceae</taxon>
        <taxon>Mamiellales</taxon>
        <taxon>Bathycoccaceae</taxon>
        <taxon>Ostreococcus</taxon>
    </lineage>
</organism>
<proteinExistence type="predicted"/>
<name>A0A1Y5I7P3_OSTTA</name>
<sequence length="60" mass="7095">MPRETRTRKPVSYANSGSSTPAWMCPFVQREIQIECFVEMASFVCRERVSNAVTRWRRRV</sequence>
<feature type="region of interest" description="Disordered" evidence="1">
    <location>
        <begin position="1"/>
        <end position="20"/>
    </location>
</feature>
<evidence type="ECO:0000256" key="1">
    <source>
        <dbReference type="SAM" id="MobiDB-lite"/>
    </source>
</evidence>
<dbReference type="Proteomes" id="UP000195557">
    <property type="component" value="Unassembled WGS sequence"/>
</dbReference>
<reference evidence="2" key="1">
    <citation type="submission" date="2017-04" db="EMBL/GenBank/DDBJ databases">
        <title>Population genomics of picophytoplankton unveils novel chromosome hypervariability.</title>
        <authorList>
            <consortium name="DOE Joint Genome Institute"/>
            <person name="Blanc-Mathieu R."/>
            <person name="Krasovec M."/>
            <person name="Hebrard M."/>
            <person name="Yau S."/>
            <person name="Desgranges E."/>
            <person name="Martin J."/>
            <person name="Schackwitz W."/>
            <person name="Kuo A."/>
            <person name="Salin G."/>
            <person name="Donnadieu C."/>
            <person name="Desdevises Y."/>
            <person name="Sanchez-Ferandin S."/>
            <person name="Moreau H."/>
            <person name="Rivals E."/>
            <person name="Grigoriev I.V."/>
            <person name="Grimsley N."/>
            <person name="Eyre-Walker A."/>
            <person name="Piganeau G."/>
        </authorList>
    </citation>
    <scope>NUCLEOTIDE SEQUENCE [LARGE SCALE GENOMIC DNA]</scope>
    <source>
        <strain evidence="2">RCC 1115</strain>
    </source>
</reference>
<accession>A0A1Y5I7P3</accession>
<evidence type="ECO:0000313" key="2">
    <source>
        <dbReference type="EMBL" id="OUS43055.1"/>
    </source>
</evidence>
<gene>
    <name evidence="2" type="ORF">BE221DRAFT_81275</name>
</gene>